<proteinExistence type="predicted"/>
<reference evidence="1" key="2">
    <citation type="submission" date="2015-03" db="UniProtKB">
        <authorList>
            <consortium name="EnsemblPlants"/>
        </authorList>
    </citation>
    <scope>IDENTIFICATION</scope>
</reference>
<evidence type="ECO:0000313" key="2">
    <source>
        <dbReference type="Proteomes" id="UP000026960"/>
    </source>
</evidence>
<protein>
    <submittedName>
        <fullName evidence="1">Uncharacterized protein</fullName>
    </submittedName>
</protein>
<accession>A0A0D3GP34</accession>
<organism evidence="1">
    <name type="scientific">Oryza barthii</name>
    <dbReference type="NCBI Taxonomy" id="65489"/>
    <lineage>
        <taxon>Eukaryota</taxon>
        <taxon>Viridiplantae</taxon>
        <taxon>Streptophyta</taxon>
        <taxon>Embryophyta</taxon>
        <taxon>Tracheophyta</taxon>
        <taxon>Spermatophyta</taxon>
        <taxon>Magnoliopsida</taxon>
        <taxon>Liliopsida</taxon>
        <taxon>Poales</taxon>
        <taxon>Poaceae</taxon>
        <taxon>BOP clade</taxon>
        <taxon>Oryzoideae</taxon>
        <taxon>Oryzeae</taxon>
        <taxon>Oryzinae</taxon>
        <taxon>Oryza</taxon>
    </lineage>
</organism>
<keyword evidence="2" id="KW-1185">Reference proteome</keyword>
<evidence type="ECO:0000313" key="1">
    <source>
        <dbReference type="EnsemblPlants" id="OBART07G08610.1"/>
    </source>
</evidence>
<name>A0A0D3GP34_9ORYZ</name>
<dbReference type="AlphaFoldDB" id="A0A0D3GP34"/>
<sequence>MRAECIGLVDRHAWRWRVLVFGTWCYRAAAAEIGFASSTVSSISAHLRCKHRLGFHFVVLPRASST</sequence>
<dbReference type="Proteomes" id="UP000026960">
    <property type="component" value="Chromosome 7"/>
</dbReference>
<dbReference type="PaxDb" id="65489-OBART07G08610.1"/>
<dbReference type="Gramene" id="OBART07G08610.1">
    <property type="protein sequence ID" value="OBART07G08610.1"/>
    <property type="gene ID" value="OBART07G08610"/>
</dbReference>
<dbReference type="HOGENOM" id="CLU_2835701_0_0_1"/>
<dbReference type="EnsemblPlants" id="OBART07G08610.1">
    <property type="protein sequence ID" value="OBART07G08610.1"/>
    <property type="gene ID" value="OBART07G08610"/>
</dbReference>
<reference evidence="1" key="1">
    <citation type="journal article" date="2009" name="Rice">
        <title>De Novo Next Generation Sequencing of Plant Genomes.</title>
        <authorList>
            <person name="Rounsley S."/>
            <person name="Marri P.R."/>
            <person name="Yu Y."/>
            <person name="He R."/>
            <person name="Sisneros N."/>
            <person name="Goicoechea J.L."/>
            <person name="Lee S.J."/>
            <person name="Angelova A."/>
            <person name="Kudrna D."/>
            <person name="Luo M."/>
            <person name="Affourtit J."/>
            <person name="Desany B."/>
            <person name="Knight J."/>
            <person name="Niazi F."/>
            <person name="Egholm M."/>
            <person name="Wing R.A."/>
        </authorList>
    </citation>
    <scope>NUCLEOTIDE SEQUENCE [LARGE SCALE GENOMIC DNA]</scope>
    <source>
        <strain evidence="1">cv. IRGC 105608</strain>
    </source>
</reference>